<feature type="transmembrane region" description="Helical" evidence="1">
    <location>
        <begin position="26"/>
        <end position="49"/>
    </location>
</feature>
<name>A0A0M3IUE3_ASCLU</name>
<dbReference type="WBParaSite" id="ALUE_0002237101-mRNA-1">
    <property type="protein sequence ID" value="ALUE_0002237101-mRNA-1"/>
    <property type="gene ID" value="ALUE_0002237101"/>
</dbReference>
<evidence type="ECO:0000313" key="2">
    <source>
        <dbReference type="Proteomes" id="UP000036681"/>
    </source>
</evidence>
<reference evidence="3" key="1">
    <citation type="submission" date="2017-02" db="UniProtKB">
        <authorList>
            <consortium name="WormBaseParasite"/>
        </authorList>
    </citation>
    <scope>IDENTIFICATION</scope>
</reference>
<dbReference type="Proteomes" id="UP000036681">
    <property type="component" value="Unplaced"/>
</dbReference>
<keyword evidence="1" id="KW-0812">Transmembrane</keyword>
<protein>
    <submittedName>
        <fullName evidence="3">G_PROTEIN_RECEP_F1_2 domain-containing protein</fullName>
    </submittedName>
</protein>
<accession>A0A0M3IUE3</accession>
<evidence type="ECO:0000313" key="3">
    <source>
        <dbReference type="WBParaSite" id="ALUE_0002237101-mRNA-1"/>
    </source>
</evidence>
<keyword evidence="1" id="KW-0472">Membrane</keyword>
<evidence type="ECO:0000256" key="1">
    <source>
        <dbReference type="SAM" id="Phobius"/>
    </source>
</evidence>
<keyword evidence="2" id="KW-1185">Reference proteome</keyword>
<feature type="transmembrane region" description="Helical" evidence="1">
    <location>
        <begin position="55"/>
        <end position="77"/>
    </location>
</feature>
<organism evidence="2 3">
    <name type="scientific">Ascaris lumbricoides</name>
    <name type="common">Giant roundworm</name>
    <dbReference type="NCBI Taxonomy" id="6252"/>
    <lineage>
        <taxon>Eukaryota</taxon>
        <taxon>Metazoa</taxon>
        <taxon>Ecdysozoa</taxon>
        <taxon>Nematoda</taxon>
        <taxon>Chromadorea</taxon>
        <taxon>Rhabditida</taxon>
        <taxon>Spirurina</taxon>
        <taxon>Ascaridomorpha</taxon>
        <taxon>Ascaridoidea</taxon>
        <taxon>Ascarididae</taxon>
        <taxon>Ascaris</taxon>
    </lineage>
</organism>
<keyword evidence="1" id="KW-1133">Transmembrane helix</keyword>
<sequence length="80" mass="9580">MRRCFLDYRFRIIDAISMANQRRPTIFVLIFFFCIPWCQCYYAICFTLGNYEIPFSGSLHLSTLCIFVYCIICLFSIDVY</sequence>
<dbReference type="AlphaFoldDB" id="A0A0M3IUE3"/>
<proteinExistence type="predicted"/>